<keyword evidence="3 6" id="KW-0713">Self-incompatibility</keyword>
<feature type="transmembrane region" description="Helical" evidence="7">
    <location>
        <begin position="6"/>
        <end position="25"/>
    </location>
</feature>
<comment type="similarity">
    <text evidence="2 6">Belongs to the plant self-incompatibility (S1) protein family.</text>
</comment>
<evidence type="ECO:0000256" key="4">
    <source>
        <dbReference type="ARBA" id="ARBA00022525"/>
    </source>
</evidence>
<keyword evidence="9" id="KW-1185">Reference proteome</keyword>
<dbReference type="OrthoDB" id="1848419at2759"/>
<sequence length="141" mass="17050">MATTTHIFLMIILLYLIFGTNWQMLASANLITKYHIHVINDLPEFSTTLFVHCKSGDSDKGTTDLSWHEEYVWGTRVNFFRTTLYYCYLQWRGVKERYIEAFKAKRDEIRCEKRKYCLWLVRKNGVYFSNDNSTWFLDYPW</sequence>
<keyword evidence="7" id="KW-0472">Membrane</keyword>
<evidence type="ECO:0000313" key="9">
    <source>
        <dbReference type="Proteomes" id="UP000237000"/>
    </source>
</evidence>
<accession>A0A2P5CYG7</accession>
<protein>
    <recommendedName>
        <fullName evidence="6">S-protein homolog</fullName>
    </recommendedName>
</protein>
<keyword evidence="5" id="KW-0732">Signal</keyword>
<dbReference type="Pfam" id="PF05938">
    <property type="entry name" value="Self-incomp_S1"/>
    <property type="match status" value="1"/>
</dbReference>
<evidence type="ECO:0000256" key="3">
    <source>
        <dbReference type="ARBA" id="ARBA00022471"/>
    </source>
</evidence>
<evidence type="ECO:0000313" key="8">
    <source>
        <dbReference type="EMBL" id="PON66090.1"/>
    </source>
</evidence>
<proteinExistence type="inferred from homology"/>
<dbReference type="EMBL" id="JXTC01000315">
    <property type="protein sequence ID" value="PON66090.1"/>
    <property type="molecule type" value="Genomic_DNA"/>
</dbReference>
<dbReference type="AlphaFoldDB" id="A0A2P5CYG7"/>
<evidence type="ECO:0000256" key="5">
    <source>
        <dbReference type="ARBA" id="ARBA00022729"/>
    </source>
</evidence>
<dbReference type="PANTHER" id="PTHR31232">
    <property type="match status" value="1"/>
</dbReference>
<evidence type="ECO:0000256" key="1">
    <source>
        <dbReference type="ARBA" id="ARBA00004613"/>
    </source>
</evidence>
<comment type="caution">
    <text evidence="8">The sequence shown here is derived from an EMBL/GenBank/DDBJ whole genome shotgun (WGS) entry which is preliminary data.</text>
</comment>
<organism evidence="8 9">
    <name type="scientific">Trema orientale</name>
    <name type="common">Charcoal tree</name>
    <name type="synonym">Celtis orientalis</name>
    <dbReference type="NCBI Taxonomy" id="63057"/>
    <lineage>
        <taxon>Eukaryota</taxon>
        <taxon>Viridiplantae</taxon>
        <taxon>Streptophyta</taxon>
        <taxon>Embryophyta</taxon>
        <taxon>Tracheophyta</taxon>
        <taxon>Spermatophyta</taxon>
        <taxon>Magnoliopsida</taxon>
        <taxon>eudicotyledons</taxon>
        <taxon>Gunneridae</taxon>
        <taxon>Pentapetalae</taxon>
        <taxon>rosids</taxon>
        <taxon>fabids</taxon>
        <taxon>Rosales</taxon>
        <taxon>Cannabaceae</taxon>
        <taxon>Trema</taxon>
    </lineage>
</organism>
<dbReference type="InParanoid" id="A0A2P5CYG7"/>
<evidence type="ECO:0000256" key="7">
    <source>
        <dbReference type="SAM" id="Phobius"/>
    </source>
</evidence>
<name>A0A2P5CYG7_TREOI</name>
<evidence type="ECO:0000256" key="2">
    <source>
        <dbReference type="ARBA" id="ARBA00005581"/>
    </source>
</evidence>
<dbReference type="GO" id="GO:0005576">
    <property type="term" value="C:extracellular region"/>
    <property type="evidence" value="ECO:0007669"/>
    <property type="project" value="UniProtKB-SubCell"/>
</dbReference>
<comment type="subcellular location">
    <subcellularLocation>
        <location evidence="1 6">Secreted</location>
    </subcellularLocation>
</comment>
<dbReference type="GO" id="GO:0060320">
    <property type="term" value="P:rejection of self pollen"/>
    <property type="evidence" value="ECO:0007669"/>
    <property type="project" value="UniProtKB-KW"/>
</dbReference>
<gene>
    <name evidence="8" type="ORF">TorRG33x02_269000</name>
</gene>
<dbReference type="Proteomes" id="UP000237000">
    <property type="component" value="Unassembled WGS sequence"/>
</dbReference>
<dbReference type="PANTHER" id="PTHR31232:SF164">
    <property type="entry name" value="S-PROTEIN HOMOLOG"/>
    <property type="match status" value="1"/>
</dbReference>
<evidence type="ECO:0000256" key="6">
    <source>
        <dbReference type="RuleBase" id="RU367044"/>
    </source>
</evidence>
<dbReference type="InterPro" id="IPR010264">
    <property type="entry name" value="Self-incomp_S1"/>
</dbReference>
<keyword evidence="7" id="KW-0812">Transmembrane</keyword>
<keyword evidence="7" id="KW-1133">Transmembrane helix</keyword>
<reference evidence="9" key="1">
    <citation type="submission" date="2016-06" db="EMBL/GenBank/DDBJ databases">
        <title>Parallel loss of symbiosis genes in relatives of nitrogen-fixing non-legume Parasponia.</title>
        <authorList>
            <person name="Van Velzen R."/>
            <person name="Holmer R."/>
            <person name="Bu F."/>
            <person name="Rutten L."/>
            <person name="Van Zeijl A."/>
            <person name="Liu W."/>
            <person name="Santuari L."/>
            <person name="Cao Q."/>
            <person name="Sharma T."/>
            <person name="Shen D."/>
            <person name="Roswanjaya Y."/>
            <person name="Wardhani T."/>
            <person name="Kalhor M.S."/>
            <person name="Jansen J."/>
            <person name="Van den Hoogen J."/>
            <person name="Gungor B."/>
            <person name="Hartog M."/>
            <person name="Hontelez J."/>
            <person name="Verver J."/>
            <person name="Yang W.-C."/>
            <person name="Schijlen E."/>
            <person name="Repin R."/>
            <person name="Schilthuizen M."/>
            <person name="Schranz E."/>
            <person name="Heidstra R."/>
            <person name="Miyata K."/>
            <person name="Fedorova E."/>
            <person name="Kohlen W."/>
            <person name="Bisseling T."/>
            <person name="Smit S."/>
            <person name="Geurts R."/>
        </authorList>
    </citation>
    <scope>NUCLEOTIDE SEQUENCE [LARGE SCALE GENOMIC DNA]</scope>
    <source>
        <strain evidence="9">cv. RG33-2</strain>
    </source>
</reference>
<keyword evidence="4 6" id="KW-0964">Secreted</keyword>